<dbReference type="InterPro" id="IPR001555">
    <property type="entry name" value="GART_AS"/>
</dbReference>
<dbReference type="PANTHER" id="PTHR43369:SF2">
    <property type="entry name" value="PHOSPHORIBOSYLGLYCINAMIDE FORMYLTRANSFERASE"/>
    <property type="match status" value="1"/>
</dbReference>
<evidence type="ECO:0000256" key="4">
    <source>
        <dbReference type="ARBA" id="ARBA00038440"/>
    </source>
</evidence>
<evidence type="ECO:0000313" key="8">
    <source>
        <dbReference type="EMBL" id="KTC92563.1"/>
    </source>
</evidence>
<dbReference type="UniPathway" id="UPA00074">
    <property type="reaction ID" value="UER00126"/>
</dbReference>
<dbReference type="HAMAP" id="MF_01930">
    <property type="entry name" value="PurN"/>
    <property type="match status" value="1"/>
</dbReference>
<dbReference type="EC" id="2.1.2.2" evidence="6"/>
<comment type="caution">
    <text evidence="8">The sequence shown here is derived from an EMBL/GenBank/DDBJ whole genome shotgun (WGS) entry which is preliminary data.</text>
</comment>
<feature type="binding site" evidence="6">
    <location>
        <begin position="12"/>
        <end position="14"/>
    </location>
    <ligand>
        <name>N(1)-(5-phospho-beta-D-ribosyl)glycinamide</name>
        <dbReference type="ChEBI" id="CHEBI:143788"/>
    </ligand>
</feature>
<feature type="site" description="Raises pKa of active site His" evidence="6">
    <location>
        <position position="147"/>
    </location>
</feature>
<dbReference type="PROSITE" id="PS00373">
    <property type="entry name" value="GART"/>
    <property type="match status" value="1"/>
</dbReference>
<name>A0A0W0TAB5_9GAMM</name>
<evidence type="ECO:0000256" key="1">
    <source>
        <dbReference type="ARBA" id="ARBA00005054"/>
    </source>
</evidence>
<evidence type="ECO:0000256" key="5">
    <source>
        <dbReference type="ARBA" id="ARBA00047664"/>
    </source>
</evidence>
<dbReference type="OrthoDB" id="9806170at2"/>
<comment type="function">
    <text evidence="6">Catalyzes the transfer of a formyl group from 10-formyltetrahydrofolate to 5-phospho-ribosyl-glycinamide (GAR), producing 5-phospho-ribosyl-N-formylglycinamide (FGAR) and tetrahydrofolate.</text>
</comment>
<dbReference type="PATRIC" id="fig|1212489.4.peg.574"/>
<dbReference type="STRING" id="1212489.Ldro_0553"/>
<dbReference type="Proteomes" id="UP000054736">
    <property type="component" value="Unassembled WGS sequence"/>
</dbReference>
<dbReference type="GO" id="GO:0005737">
    <property type="term" value="C:cytoplasm"/>
    <property type="evidence" value="ECO:0007669"/>
    <property type="project" value="TreeGrafter"/>
</dbReference>
<dbReference type="InterPro" id="IPR004607">
    <property type="entry name" value="GART"/>
</dbReference>
<evidence type="ECO:0000256" key="2">
    <source>
        <dbReference type="ARBA" id="ARBA00022679"/>
    </source>
</evidence>
<feature type="binding site" evidence="6">
    <location>
        <position position="106"/>
    </location>
    <ligand>
        <name>(6R)-10-formyltetrahydrofolate</name>
        <dbReference type="ChEBI" id="CHEBI:195366"/>
    </ligand>
</feature>
<dbReference type="FunFam" id="3.40.50.170:FF:000013">
    <property type="entry name" value="Phosphoribosylamine-glycine ligase"/>
    <property type="match status" value="1"/>
</dbReference>
<dbReference type="InterPro" id="IPR002376">
    <property type="entry name" value="Formyl_transf_N"/>
</dbReference>
<evidence type="ECO:0000313" key="9">
    <source>
        <dbReference type="Proteomes" id="UP000054736"/>
    </source>
</evidence>
<feature type="domain" description="Formyl transferase N-terminal" evidence="7">
    <location>
        <begin position="3"/>
        <end position="184"/>
    </location>
</feature>
<dbReference type="CDD" id="cd08645">
    <property type="entry name" value="FMT_core_GART"/>
    <property type="match status" value="1"/>
</dbReference>
<dbReference type="GO" id="GO:0006189">
    <property type="term" value="P:'de novo' IMP biosynthetic process"/>
    <property type="evidence" value="ECO:0007669"/>
    <property type="project" value="UniProtKB-UniRule"/>
</dbReference>
<dbReference type="AlphaFoldDB" id="A0A0W0TAB5"/>
<keyword evidence="3 6" id="KW-0658">Purine biosynthesis</keyword>
<sequence length="201" mass="22140">MIRLAVLGSTRGTNLNALIEAMNKHELAASIELVVSNKPDALILERAHGFGIKSTFANPQGLSREDFDRQLSQLLKQHKIELIVLIGYMRILSAEFVTQWQNKIINIHPSLLPAHAGLMNLEVHKAVLDAGETETGCTVHFVTEQVDAGPIILQKKCTVLVDDTPEILRDRVQQLEGKTLVEAIKKVSSEGYGKGSDIKIT</sequence>
<organism evidence="8 9">
    <name type="scientific">Legionella drozanskii LLAP-1</name>
    <dbReference type="NCBI Taxonomy" id="1212489"/>
    <lineage>
        <taxon>Bacteria</taxon>
        <taxon>Pseudomonadati</taxon>
        <taxon>Pseudomonadota</taxon>
        <taxon>Gammaproteobacteria</taxon>
        <taxon>Legionellales</taxon>
        <taxon>Legionellaceae</taxon>
        <taxon>Legionella</taxon>
    </lineage>
</organism>
<dbReference type="Gene3D" id="3.40.50.170">
    <property type="entry name" value="Formyl transferase, N-terminal domain"/>
    <property type="match status" value="1"/>
</dbReference>
<dbReference type="SUPFAM" id="SSF53328">
    <property type="entry name" value="Formyltransferase"/>
    <property type="match status" value="1"/>
</dbReference>
<dbReference type="GO" id="GO:0004644">
    <property type="term" value="F:phosphoribosylglycinamide formyltransferase activity"/>
    <property type="evidence" value="ECO:0007669"/>
    <property type="project" value="UniProtKB-UniRule"/>
</dbReference>
<dbReference type="NCBIfam" id="TIGR00639">
    <property type="entry name" value="PurN"/>
    <property type="match status" value="1"/>
</dbReference>
<keyword evidence="2 6" id="KW-0808">Transferase</keyword>
<dbReference type="PANTHER" id="PTHR43369">
    <property type="entry name" value="PHOSPHORIBOSYLGLYCINAMIDE FORMYLTRANSFERASE"/>
    <property type="match status" value="1"/>
</dbReference>
<dbReference type="InterPro" id="IPR036477">
    <property type="entry name" value="Formyl_transf_N_sf"/>
</dbReference>
<comment type="similarity">
    <text evidence="4 6">Belongs to the GART family.</text>
</comment>
<dbReference type="EMBL" id="LNXY01000004">
    <property type="protein sequence ID" value="KTC92563.1"/>
    <property type="molecule type" value="Genomic_DNA"/>
</dbReference>
<evidence type="ECO:0000256" key="6">
    <source>
        <dbReference type="HAMAP-Rule" id="MF_01930"/>
    </source>
</evidence>
<evidence type="ECO:0000259" key="7">
    <source>
        <dbReference type="Pfam" id="PF00551"/>
    </source>
</evidence>
<proteinExistence type="inferred from homology"/>
<feature type="active site" description="Proton donor" evidence="6">
    <location>
        <position position="108"/>
    </location>
</feature>
<dbReference type="RefSeq" id="WP_058494912.1">
    <property type="nucleotide sequence ID" value="NZ_CAAAIU010000011.1"/>
</dbReference>
<keyword evidence="9" id="KW-1185">Reference proteome</keyword>
<feature type="binding site" evidence="6">
    <location>
        <begin position="89"/>
        <end position="92"/>
    </location>
    <ligand>
        <name>(6R)-10-formyltetrahydrofolate</name>
        <dbReference type="ChEBI" id="CHEBI:195366"/>
    </ligand>
</feature>
<evidence type="ECO:0000256" key="3">
    <source>
        <dbReference type="ARBA" id="ARBA00022755"/>
    </source>
</evidence>
<feature type="binding site" evidence="6">
    <location>
        <position position="64"/>
    </location>
    <ligand>
        <name>(6R)-10-formyltetrahydrofolate</name>
        <dbReference type="ChEBI" id="CHEBI:195366"/>
    </ligand>
</feature>
<protein>
    <recommendedName>
        <fullName evidence="6">Phosphoribosylglycinamide formyltransferase</fullName>
        <ecNumber evidence="6">2.1.2.2</ecNumber>
    </recommendedName>
    <alternativeName>
        <fullName evidence="6">5'-phosphoribosylglycinamide transformylase</fullName>
    </alternativeName>
    <alternativeName>
        <fullName evidence="6">GAR transformylase</fullName>
        <shortName evidence="6">GART</shortName>
    </alternativeName>
</protein>
<dbReference type="Pfam" id="PF00551">
    <property type="entry name" value="Formyl_trans_N"/>
    <property type="match status" value="1"/>
</dbReference>
<reference evidence="8 9" key="1">
    <citation type="submission" date="2015-11" db="EMBL/GenBank/DDBJ databases">
        <title>Genomic analysis of 38 Legionella species identifies large and diverse effector repertoires.</title>
        <authorList>
            <person name="Burstein D."/>
            <person name="Amaro F."/>
            <person name="Zusman T."/>
            <person name="Lifshitz Z."/>
            <person name="Cohen O."/>
            <person name="Gilbert J.A."/>
            <person name="Pupko T."/>
            <person name="Shuman H.A."/>
            <person name="Segal G."/>
        </authorList>
    </citation>
    <scope>NUCLEOTIDE SEQUENCE [LARGE SCALE GENOMIC DNA]</scope>
    <source>
        <strain evidence="8 9">ATCC 700990</strain>
    </source>
</reference>
<gene>
    <name evidence="6 8" type="primary">purN</name>
    <name evidence="8" type="ORF">Ldro_0553</name>
</gene>
<comment type="pathway">
    <text evidence="1 6">Purine metabolism; IMP biosynthesis via de novo pathway; N(2)-formyl-N(1)-(5-phospho-D-ribosyl)glycinamide from N(1)-(5-phospho-D-ribosyl)glycinamide (10-formyl THF route): step 1/1.</text>
</comment>
<accession>A0A0W0TAB5</accession>
<comment type="catalytic activity">
    <reaction evidence="5 6">
        <text>N(1)-(5-phospho-beta-D-ribosyl)glycinamide + (6R)-10-formyltetrahydrofolate = N(2)-formyl-N(1)-(5-phospho-beta-D-ribosyl)glycinamide + (6S)-5,6,7,8-tetrahydrofolate + H(+)</text>
        <dbReference type="Rhea" id="RHEA:15053"/>
        <dbReference type="ChEBI" id="CHEBI:15378"/>
        <dbReference type="ChEBI" id="CHEBI:57453"/>
        <dbReference type="ChEBI" id="CHEBI:143788"/>
        <dbReference type="ChEBI" id="CHEBI:147286"/>
        <dbReference type="ChEBI" id="CHEBI:195366"/>
        <dbReference type="EC" id="2.1.2.2"/>
    </reaction>
</comment>